<name>X8DGS5_9MYCO</name>
<proteinExistence type="predicted"/>
<dbReference type="EMBL" id="JAOJ01000003">
    <property type="protein sequence ID" value="EUA67584.1"/>
    <property type="molecule type" value="Genomic_DNA"/>
</dbReference>
<organism evidence="1 2">
    <name type="scientific">Mycobacteroides abscessus subsp. bolletii 1513</name>
    <dbReference type="NCBI Taxonomy" id="1299321"/>
    <lineage>
        <taxon>Bacteria</taxon>
        <taxon>Bacillati</taxon>
        <taxon>Actinomycetota</taxon>
        <taxon>Actinomycetes</taxon>
        <taxon>Mycobacteriales</taxon>
        <taxon>Mycobacteriaceae</taxon>
        <taxon>Mycobacteroides</taxon>
        <taxon>Mycobacteroides abscessus</taxon>
    </lineage>
</organism>
<accession>X8DGS5</accession>
<evidence type="ECO:0000313" key="2">
    <source>
        <dbReference type="Proteomes" id="UP000023351"/>
    </source>
</evidence>
<gene>
    <name evidence="1" type="ORF">I540_5614</name>
</gene>
<comment type="caution">
    <text evidence="1">The sequence shown here is derived from an EMBL/GenBank/DDBJ whole genome shotgun (WGS) entry which is preliminary data.</text>
</comment>
<dbReference type="AlphaFoldDB" id="X8DGS5"/>
<evidence type="ECO:0000313" key="1">
    <source>
        <dbReference type="EMBL" id="EUA67584.1"/>
    </source>
</evidence>
<reference evidence="1 2" key="1">
    <citation type="submission" date="2013-12" db="EMBL/GenBank/DDBJ databases">
        <authorList>
            <person name="Zelazny A."/>
            <person name="Olivier K."/>
            <person name="Holland S."/>
            <person name="Lenaerts A."/>
            <person name="Ordway D."/>
            <person name="DeGroote M.A."/>
            <person name="Parker T."/>
            <person name="Sizemore C."/>
            <person name="Tallon L.J."/>
            <person name="Sadzewicz L.K."/>
            <person name="Sengamalay N."/>
            <person name="Fraser C.M."/>
            <person name="Hine E."/>
            <person name="Shefchek K.A."/>
            <person name="Das S.P."/>
            <person name="Tettelin H."/>
        </authorList>
    </citation>
    <scope>NUCLEOTIDE SEQUENCE [LARGE SCALE GENOMIC DNA]</scope>
    <source>
        <strain evidence="1 2">1513</strain>
    </source>
</reference>
<dbReference type="Proteomes" id="UP000023351">
    <property type="component" value="Unassembled WGS sequence"/>
</dbReference>
<protein>
    <submittedName>
        <fullName evidence="1">Uncharacterized protein</fullName>
    </submittedName>
</protein>
<dbReference type="PATRIC" id="fig|1299321.3.peg.5435"/>
<sequence>MGKTASPALSRHVPLLLLVFTETSLVIDRRPQVLGLVLERARFGARWY</sequence>